<accession>A0A8T8I0T0</accession>
<dbReference type="PANTHER" id="PTHR46825">
    <property type="entry name" value="D-ALANYL-D-ALANINE-CARBOXYPEPTIDASE/ENDOPEPTIDASE AMPH"/>
    <property type="match status" value="1"/>
</dbReference>
<feature type="transmembrane region" description="Helical" evidence="1">
    <location>
        <begin position="446"/>
        <end position="472"/>
    </location>
</feature>
<keyword evidence="6" id="KW-1185">Reference proteome</keyword>
<dbReference type="AlphaFoldDB" id="A0A8T8I0T0"/>
<dbReference type="RefSeq" id="WP_204841291.1">
    <property type="nucleotide sequence ID" value="NZ_JAFBCL010000001.1"/>
</dbReference>
<evidence type="ECO:0000313" key="6">
    <source>
        <dbReference type="Proteomes" id="UP001195724"/>
    </source>
</evidence>
<feature type="transmembrane region" description="Helical" evidence="1">
    <location>
        <begin position="414"/>
        <end position="434"/>
    </location>
</feature>
<keyword evidence="1" id="KW-1133">Transmembrane helix</keyword>
<feature type="domain" description="Beta-lactamase-related" evidence="2">
    <location>
        <begin position="32"/>
        <end position="343"/>
    </location>
</feature>
<name>A0A8T8I0T0_9PSEU</name>
<dbReference type="InterPro" id="IPR050491">
    <property type="entry name" value="AmpC-like"/>
</dbReference>
<gene>
    <name evidence="4" type="ORF">J7S33_06105</name>
    <name evidence="3" type="ORF">JOE68_001166</name>
</gene>
<dbReference type="SUPFAM" id="SSF56601">
    <property type="entry name" value="beta-lactamase/transpeptidase-like"/>
    <property type="match status" value="1"/>
</dbReference>
<dbReference type="InterPro" id="IPR012338">
    <property type="entry name" value="Beta-lactam/transpept-like"/>
</dbReference>
<evidence type="ECO:0000259" key="2">
    <source>
        <dbReference type="Pfam" id="PF00144"/>
    </source>
</evidence>
<evidence type="ECO:0000313" key="4">
    <source>
        <dbReference type="EMBL" id="QTR04455.1"/>
    </source>
</evidence>
<evidence type="ECO:0000256" key="1">
    <source>
        <dbReference type="SAM" id="Phobius"/>
    </source>
</evidence>
<protein>
    <submittedName>
        <fullName evidence="4">Beta-lactamase family protein</fullName>
    </submittedName>
    <submittedName>
        <fullName evidence="3">CubicO group peptidase (Beta-lactamase class C family)</fullName>
    </submittedName>
</protein>
<dbReference type="Pfam" id="PF00144">
    <property type="entry name" value="Beta-lactamase"/>
    <property type="match status" value="1"/>
</dbReference>
<dbReference type="Proteomes" id="UP001195724">
    <property type="component" value="Unassembled WGS sequence"/>
</dbReference>
<evidence type="ECO:0000313" key="3">
    <source>
        <dbReference type="EMBL" id="MBM7810301.1"/>
    </source>
</evidence>
<organism evidence="4 5">
    <name type="scientific">Saccharothrix algeriensis</name>
    <dbReference type="NCBI Taxonomy" id="173560"/>
    <lineage>
        <taxon>Bacteria</taxon>
        <taxon>Bacillati</taxon>
        <taxon>Actinomycetota</taxon>
        <taxon>Actinomycetes</taxon>
        <taxon>Pseudonocardiales</taxon>
        <taxon>Pseudonocardiaceae</taxon>
        <taxon>Saccharothrix</taxon>
    </lineage>
</organism>
<dbReference type="Proteomes" id="UP000671828">
    <property type="component" value="Chromosome"/>
</dbReference>
<keyword evidence="1" id="KW-0812">Transmembrane</keyword>
<sequence length="481" mass="49913">MLTSILSTALVTAAFLGPTTGAPPATVDGAAVDALVEQYREEAAVPGVAVAVTRGTTVVHTAGYGRTPDGEAVSDRTTMAAASVSKSFTALAAVQLAESGRIRLDDPVRAHLPEFAMADPRADAITVRQLLDQTSGMSDTTFRSFSGPQVRTLREAVASMRGAGLAAAPGTRWEYHNPNFQVAARLVEVVSGLSFDDYLRRTVFGPLGMVDSRTADTARDLPPGARGHLKVLDRPVALPEPPAFGNGSGGVLTSARDLAAWLIAQNDGGRGPGGTSIASPQGIAATHTPSAASGSYGLGWFVGTTPSGAPLVHHGGDLFTSTAYQALLPASGHGIAVMANTGMQYGDAQAIGDRLVALVEGGRSPAAGDSYLVADIVLLVLALAVVPVSVRGVVRSRRWAARRSSGWRAVARLLPLLLPAALAAVVHRVVGFLYRGRDVSWVQVSYLYPTFMVLLVVAALGCTAVLVGRVLALFREVHTSV</sequence>
<dbReference type="PANTHER" id="PTHR46825:SF15">
    <property type="entry name" value="BETA-LACTAMASE-RELATED DOMAIN-CONTAINING PROTEIN"/>
    <property type="match status" value="1"/>
</dbReference>
<feature type="transmembrane region" description="Helical" evidence="1">
    <location>
        <begin position="371"/>
        <end position="394"/>
    </location>
</feature>
<dbReference type="Gene3D" id="3.40.710.10">
    <property type="entry name" value="DD-peptidase/beta-lactamase superfamily"/>
    <property type="match status" value="1"/>
</dbReference>
<keyword evidence="1" id="KW-0472">Membrane</keyword>
<reference evidence="4" key="2">
    <citation type="submission" date="2021-04" db="EMBL/GenBank/DDBJ databases">
        <title>Saccharothrix algeriensis WGS.</title>
        <authorList>
            <person name="Stuskova K."/>
            <person name="Hakalova E."/>
            <person name="Tebbal A.B."/>
            <person name="Eichmeier A."/>
        </authorList>
    </citation>
    <scope>NUCLEOTIDE SEQUENCE</scope>
    <source>
        <strain evidence="4">NRRL B-24137</strain>
    </source>
</reference>
<dbReference type="InterPro" id="IPR001466">
    <property type="entry name" value="Beta-lactam-related"/>
</dbReference>
<proteinExistence type="predicted"/>
<reference evidence="3 6" key="1">
    <citation type="submission" date="2021-01" db="EMBL/GenBank/DDBJ databases">
        <title>Sequencing the genomes of 1000 actinobacteria strains.</title>
        <authorList>
            <person name="Klenk H.-P."/>
        </authorList>
    </citation>
    <scope>NUCLEOTIDE SEQUENCE [LARGE SCALE GENOMIC DNA]</scope>
    <source>
        <strain evidence="3 6">DSM 44581</strain>
    </source>
</reference>
<evidence type="ECO:0000313" key="5">
    <source>
        <dbReference type="Proteomes" id="UP000671828"/>
    </source>
</evidence>
<dbReference type="EMBL" id="JAFBCL010000001">
    <property type="protein sequence ID" value="MBM7810301.1"/>
    <property type="molecule type" value="Genomic_DNA"/>
</dbReference>
<dbReference type="EMBL" id="CP072788">
    <property type="protein sequence ID" value="QTR04455.1"/>
    <property type="molecule type" value="Genomic_DNA"/>
</dbReference>